<dbReference type="GO" id="GO:0000055">
    <property type="term" value="P:ribosomal large subunit export from nucleus"/>
    <property type="evidence" value="ECO:0007669"/>
    <property type="project" value="TreeGrafter"/>
</dbReference>
<accession>A0A9J6H2M0</accession>
<feature type="compositionally biased region" description="Acidic residues" evidence="3">
    <location>
        <begin position="487"/>
        <end position="510"/>
    </location>
</feature>
<feature type="compositionally biased region" description="Basic and acidic residues" evidence="3">
    <location>
        <begin position="867"/>
        <end position="878"/>
    </location>
</feature>
<dbReference type="PANTHER" id="PTHR48103">
    <property type="entry name" value="MIDASIN-RELATED"/>
    <property type="match status" value="1"/>
</dbReference>
<feature type="region of interest" description="Disordered" evidence="3">
    <location>
        <begin position="416"/>
        <end position="575"/>
    </location>
</feature>
<dbReference type="EMBL" id="JABSTR010000011">
    <property type="protein sequence ID" value="KAH9381515.1"/>
    <property type="molecule type" value="Genomic_DNA"/>
</dbReference>
<dbReference type="GO" id="GO:0000027">
    <property type="term" value="P:ribosomal large subunit assembly"/>
    <property type="evidence" value="ECO:0007669"/>
    <property type="project" value="TreeGrafter"/>
</dbReference>
<feature type="region of interest" description="Disordered" evidence="3">
    <location>
        <begin position="244"/>
        <end position="390"/>
    </location>
</feature>
<feature type="compositionally biased region" description="Basic and acidic residues" evidence="3">
    <location>
        <begin position="293"/>
        <end position="309"/>
    </location>
</feature>
<protein>
    <submittedName>
        <fullName evidence="4">Uncharacterized protein</fullName>
    </submittedName>
</protein>
<feature type="compositionally biased region" description="Acidic residues" evidence="3">
    <location>
        <begin position="429"/>
        <end position="440"/>
    </location>
</feature>
<feature type="compositionally biased region" description="Pro residues" evidence="3">
    <location>
        <begin position="365"/>
        <end position="375"/>
    </location>
</feature>
<proteinExistence type="predicted"/>
<evidence type="ECO:0000256" key="2">
    <source>
        <dbReference type="ARBA" id="ARBA00022840"/>
    </source>
</evidence>
<dbReference type="PANTHER" id="PTHR48103:SF2">
    <property type="entry name" value="MIDASIN"/>
    <property type="match status" value="1"/>
</dbReference>
<evidence type="ECO:0000256" key="3">
    <source>
        <dbReference type="SAM" id="MobiDB-lite"/>
    </source>
</evidence>
<keyword evidence="2" id="KW-0067">ATP-binding</keyword>
<evidence type="ECO:0000313" key="5">
    <source>
        <dbReference type="Proteomes" id="UP000821853"/>
    </source>
</evidence>
<organism evidence="4 5">
    <name type="scientific">Haemaphysalis longicornis</name>
    <name type="common">Bush tick</name>
    <dbReference type="NCBI Taxonomy" id="44386"/>
    <lineage>
        <taxon>Eukaryota</taxon>
        <taxon>Metazoa</taxon>
        <taxon>Ecdysozoa</taxon>
        <taxon>Arthropoda</taxon>
        <taxon>Chelicerata</taxon>
        <taxon>Arachnida</taxon>
        <taxon>Acari</taxon>
        <taxon>Parasitiformes</taxon>
        <taxon>Ixodida</taxon>
        <taxon>Ixodoidea</taxon>
        <taxon>Ixodidae</taxon>
        <taxon>Haemaphysalinae</taxon>
        <taxon>Haemaphysalis</taxon>
    </lineage>
</organism>
<feature type="compositionally biased region" description="Polar residues" evidence="3">
    <location>
        <begin position="533"/>
        <end position="561"/>
    </location>
</feature>
<gene>
    <name evidence="4" type="ORF">HPB48_005510</name>
</gene>
<feature type="compositionally biased region" description="Low complexity" evidence="3">
    <location>
        <begin position="678"/>
        <end position="688"/>
    </location>
</feature>
<keyword evidence="1" id="KW-0547">Nucleotide-binding</keyword>
<feature type="region of interest" description="Disordered" evidence="3">
    <location>
        <begin position="867"/>
        <end position="894"/>
    </location>
</feature>
<name>A0A9J6H2M0_HAELO</name>
<dbReference type="AlphaFoldDB" id="A0A9J6H2M0"/>
<feature type="compositionally biased region" description="Basic and acidic residues" evidence="3">
    <location>
        <begin position="727"/>
        <end position="749"/>
    </location>
</feature>
<dbReference type="OMA" id="DENNMAG"/>
<dbReference type="Proteomes" id="UP000821853">
    <property type="component" value="Chromosome 9"/>
</dbReference>
<evidence type="ECO:0000313" key="4">
    <source>
        <dbReference type="EMBL" id="KAH9381515.1"/>
    </source>
</evidence>
<dbReference type="GO" id="GO:0005524">
    <property type="term" value="F:ATP binding"/>
    <property type="evidence" value="ECO:0007669"/>
    <property type="project" value="UniProtKB-KW"/>
</dbReference>
<feature type="region of interest" description="Disordered" evidence="3">
    <location>
        <begin position="1"/>
        <end position="93"/>
    </location>
</feature>
<feature type="compositionally biased region" description="Acidic residues" evidence="3">
    <location>
        <begin position="446"/>
        <end position="479"/>
    </location>
</feature>
<sequence>MLPHKKKQNNRTSKNLPPPISPRRRAGPPKHGAAGGGGGAAEQPVAGRPPGGPEPAARPPRCEPARPGRSPGGPVRGVANRAESPEPQRPEGAGATEALVRRLLLAVQGLHALLGTQPSQPSQPEQPSLQHLRQRLEAALEQLDLPRVGQCAHRLVRSLARQGTHADASRESRQGPLPRGCGRVLPLLRQYLGAAQYLVSVQLAYHRTGLKLLHVLSTVFTSLAQKASQPCCDSGKRGRLACVCPRSGGRRSSGKEPPSSRSWRTGAWARARAPRTSSDRLESEDQLEGLQGEQKKQPDAEEERPKLWDKEDDDEPEDVAGDEKEEEGASGEACKEKPELGARDESAAPQSEQPPPTGPEDDAPAEPPEGTPPDPNCSNPEQNFGKAKIRRKLSNGAPVFSEYVDDTLFEFLKRERSAGRAVSNRLLSEEAEPDPLDLPEDMQLPEGEELGSDAEEATEDAPEENQDLSLADMEDMPTEEDSKSTDADEAAESAPPEEEDAAGPEEEGAPEEQAPPPLDMQDENNMAGEAPSESENAGTGANAGSAQQGSSNEDTQEQEATPDQGELLKRASSTAPQVTTVLVSLLDSRPVVQAAHPCFFVCPRPIERPLGSGPTQESHGEQEPVPLKTSEKRTTAEPEGAKPHRLRTTDQEGQQREREKAEVFRHITGEEAHDEVALDAATAEQAQAGVENPDEERLPDQLMEEEEGRASDGGGPGPAGKAASGSQEDRHRRGCGDDGEAGARHRDNARGAGSRCQLPHPAGTGGRGRNGRGCGAICRVGDCRRHAAGVVGSLGGGRAKRVSAGAGAVRAAAAGAGANQGVAAAGRLPDGQAAEHAARDCVPGEPAAQGQDLAAAGAALAAAVPRDAGHGRLPEHGAQRAPGAAVAVRCSPRR</sequence>
<keyword evidence="5" id="KW-1185">Reference proteome</keyword>
<dbReference type="VEuPathDB" id="VectorBase:HLOH_062217"/>
<feature type="compositionally biased region" description="Basic and acidic residues" evidence="3">
    <location>
        <begin position="629"/>
        <end position="676"/>
    </location>
</feature>
<feature type="compositionally biased region" description="Acidic residues" evidence="3">
    <location>
        <begin position="310"/>
        <end position="329"/>
    </location>
</feature>
<dbReference type="GO" id="GO:0030687">
    <property type="term" value="C:preribosome, large subunit precursor"/>
    <property type="evidence" value="ECO:0007669"/>
    <property type="project" value="TreeGrafter"/>
</dbReference>
<feature type="region of interest" description="Disordered" evidence="3">
    <location>
        <begin position="160"/>
        <end position="179"/>
    </location>
</feature>
<evidence type="ECO:0000256" key="1">
    <source>
        <dbReference type="ARBA" id="ARBA00022741"/>
    </source>
</evidence>
<dbReference type="GO" id="GO:0005634">
    <property type="term" value="C:nucleus"/>
    <property type="evidence" value="ECO:0007669"/>
    <property type="project" value="TreeGrafter"/>
</dbReference>
<reference evidence="4 5" key="1">
    <citation type="journal article" date="2020" name="Cell">
        <title>Large-Scale Comparative Analyses of Tick Genomes Elucidate Their Genetic Diversity and Vector Capacities.</title>
        <authorList>
            <consortium name="Tick Genome and Microbiome Consortium (TIGMIC)"/>
            <person name="Jia N."/>
            <person name="Wang J."/>
            <person name="Shi W."/>
            <person name="Du L."/>
            <person name="Sun Y."/>
            <person name="Zhan W."/>
            <person name="Jiang J.F."/>
            <person name="Wang Q."/>
            <person name="Zhang B."/>
            <person name="Ji P."/>
            <person name="Bell-Sakyi L."/>
            <person name="Cui X.M."/>
            <person name="Yuan T.T."/>
            <person name="Jiang B.G."/>
            <person name="Yang W.F."/>
            <person name="Lam T.T."/>
            <person name="Chang Q.C."/>
            <person name="Ding S.J."/>
            <person name="Wang X.J."/>
            <person name="Zhu J.G."/>
            <person name="Ruan X.D."/>
            <person name="Zhao L."/>
            <person name="Wei J.T."/>
            <person name="Ye R.Z."/>
            <person name="Que T.C."/>
            <person name="Du C.H."/>
            <person name="Zhou Y.H."/>
            <person name="Cheng J.X."/>
            <person name="Dai P.F."/>
            <person name="Guo W.B."/>
            <person name="Han X.H."/>
            <person name="Huang E.J."/>
            <person name="Li L.F."/>
            <person name="Wei W."/>
            <person name="Gao Y.C."/>
            <person name="Liu J.Z."/>
            <person name="Shao H.Z."/>
            <person name="Wang X."/>
            <person name="Wang C.C."/>
            <person name="Yang T.C."/>
            <person name="Huo Q.B."/>
            <person name="Li W."/>
            <person name="Chen H.Y."/>
            <person name="Chen S.E."/>
            <person name="Zhou L.G."/>
            <person name="Ni X.B."/>
            <person name="Tian J.H."/>
            <person name="Sheng Y."/>
            <person name="Liu T."/>
            <person name="Pan Y.S."/>
            <person name="Xia L.Y."/>
            <person name="Li J."/>
            <person name="Zhao F."/>
            <person name="Cao W.C."/>
        </authorList>
    </citation>
    <scope>NUCLEOTIDE SEQUENCE [LARGE SCALE GENOMIC DNA]</scope>
    <source>
        <strain evidence="4">HaeL-2018</strain>
    </source>
</reference>
<feature type="region of interest" description="Disordered" evidence="3">
    <location>
        <begin position="603"/>
        <end position="771"/>
    </location>
</feature>
<comment type="caution">
    <text evidence="4">The sequence shown here is derived from an EMBL/GenBank/DDBJ whole genome shotgun (WGS) entry which is preliminary data.</text>
</comment>
<feature type="compositionally biased region" description="Basic and acidic residues" evidence="3">
    <location>
        <begin position="333"/>
        <end position="346"/>
    </location>
</feature>